<organism evidence="8 9">
    <name type="scientific">Anguilla anguilla</name>
    <name type="common">European freshwater eel</name>
    <name type="synonym">Muraena anguilla</name>
    <dbReference type="NCBI Taxonomy" id="7936"/>
    <lineage>
        <taxon>Eukaryota</taxon>
        <taxon>Metazoa</taxon>
        <taxon>Chordata</taxon>
        <taxon>Craniata</taxon>
        <taxon>Vertebrata</taxon>
        <taxon>Euteleostomi</taxon>
        <taxon>Actinopterygii</taxon>
        <taxon>Neopterygii</taxon>
        <taxon>Teleostei</taxon>
        <taxon>Anguilliformes</taxon>
        <taxon>Anguillidae</taxon>
        <taxon>Anguilla</taxon>
    </lineage>
</organism>
<evidence type="ECO:0000313" key="9">
    <source>
        <dbReference type="Proteomes" id="UP001044222"/>
    </source>
</evidence>
<keyword evidence="1" id="KW-0479">Metal-binding</keyword>
<dbReference type="PROSITE" id="PS00518">
    <property type="entry name" value="ZF_RING_1"/>
    <property type="match status" value="1"/>
</dbReference>
<evidence type="ECO:0000256" key="1">
    <source>
        <dbReference type="ARBA" id="ARBA00022723"/>
    </source>
</evidence>
<dbReference type="Gene3D" id="2.60.120.920">
    <property type="match status" value="1"/>
</dbReference>
<evidence type="ECO:0000259" key="5">
    <source>
        <dbReference type="PROSITE" id="PS50089"/>
    </source>
</evidence>
<dbReference type="PROSITE" id="PS50119">
    <property type="entry name" value="ZF_BBOX"/>
    <property type="match status" value="1"/>
</dbReference>
<dbReference type="InterPro" id="IPR013320">
    <property type="entry name" value="ConA-like_dom_sf"/>
</dbReference>
<keyword evidence="2 4" id="KW-0863">Zinc-finger</keyword>
<feature type="domain" description="B box-type" evidence="6">
    <location>
        <begin position="87"/>
        <end position="128"/>
    </location>
</feature>
<dbReference type="Pfam" id="PF00643">
    <property type="entry name" value="zf-B_box"/>
    <property type="match status" value="1"/>
</dbReference>
<evidence type="ECO:0000256" key="4">
    <source>
        <dbReference type="PROSITE-ProRule" id="PRU00024"/>
    </source>
</evidence>
<dbReference type="InterPro" id="IPR001870">
    <property type="entry name" value="B30.2/SPRY"/>
</dbReference>
<evidence type="ECO:0000313" key="8">
    <source>
        <dbReference type="EMBL" id="KAG5855247.1"/>
    </source>
</evidence>
<keyword evidence="9" id="KW-1185">Reference proteome</keyword>
<dbReference type="PRINTS" id="PR01407">
    <property type="entry name" value="BUTYPHLNCDUF"/>
</dbReference>
<name>A0A9D3MWX7_ANGAN</name>
<dbReference type="FunFam" id="2.60.120.920:FF:000004">
    <property type="entry name" value="Butyrophilin subfamily 1 member A1"/>
    <property type="match status" value="1"/>
</dbReference>
<dbReference type="Gene3D" id="3.30.160.60">
    <property type="entry name" value="Classic Zinc Finger"/>
    <property type="match status" value="1"/>
</dbReference>
<evidence type="ECO:0008006" key="10">
    <source>
        <dbReference type="Google" id="ProtNLM"/>
    </source>
</evidence>
<dbReference type="InterPro" id="IPR013083">
    <property type="entry name" value="Znf_RING/FYVE/PHD"/>
</dbReference>
<dbReference type="SMART" id="SM00184">
    <property type="entry name" value="RING"/>
    <property type="match status" value="1"/>
</dbReference>
<keyword evidence="3" id="KW-0862">Zinc</keyword>
<dbReference type="Pfam" id="PF13765">
    <property type="entry name" value="PRY"/>
    <property type="match status" value="1"/>
</dbReference>
<dbReference type="SMART" id="SM00504">
    <property type="entry name" value="Ubox"/>
    <property type="match status" value="1"/>
</dbReference>
<dbReference type="PANTHER" id="PTHR24103">
    <property type="entry name" value="E3 UBIQUITIN-PROTEIN LIGASE TRIM"/>
    <property type="match status" value="1"/>
</dbReference>
<dbReference type="SMART" id="SM00449">
    <property type="entry name" value="SPRY"/>
    <property type="match status" value="1"/>
</dbReference>
<evidence type="ECO:0000256" key="3">
    <source>
        <dbReference type="ARBA" id="ARBA00022833"/>
    </source>
</evidence>
<dbReference type="SUPFAM" id="SSF57850">
    <property type="entry name" value="RING/U-box"/>
    <property type="match status" value="1"/>
</dbReference>
<protein>
    <recommendedName>
        <fullName evidence="10">Zinc-binding protein A33-like</fullName>
    </recommendedName>
</protein>
<dbReference type="GO" id="GO:0016567">
    <property type="term" value="P:protein ubiquitination"/>
    <property type="evidence" value="ECO:0007669"/>
    <property type="project" value="InterPro"/>
</dbReference>
<dbReference type="Pfam" id="PF13445">
    <property type="entry name" value="zf-RING_UBOX"/>
    <property type="match status" value="1"/>
</dbReference>
<dbReference type="GO" id="GO:0008270">
    <property type="term" value="F:zinc ion binding"/>
    <property type="evidence" value="ECO:0007669"/>
    <property type="project" value="UniProtKB-KW"/>
</dbReference>
<evidence type="ECO:0000259" key="6">
    <source>
        <dbReference type="PROSITE" id="PS50119"/>
    </source>
</evidence>
<dbReference type="InterPro" id="IPR006574">
    <property type="entry name" value="PRY"/>
</dbReference>
<evidence type="ECO:0000256" key="2">
    <source>
        <dbReference type="ARBA" id="ARBA00022771"/>
    </source>
</evidence>
<dbReference type="CDD" id="cd13733">
    <property type="entry name" value="SPRY_PRY_C-I_1"/>
    <property type="match status" value="1"/>
</dbReference>
<dbReference type="EMBL" id="JAFIRN010000002">
    <property type="protein sequence ID" value="KAG5855247.1"/>
    <property type="molecule type" value="Genomic_DNA"/>
</dbReference>
<dbReference type="PROSITE" id="PS50089">
    <property type="entry name" value="ZF_RING_2"/>
    <property type="match status" value="1"/>
</dbReference>
<dbReference type="InterPro" id="IPR027370">
    <property type="entry name" value="Znf-RING_euk"/>
</dbReference>
<dbReference type="InterPro" id="IPR017907">
    <property type="entry name" value="Znf_RING_CS"/>
</dbReference>
<dbReference type="InterPro" id="IPR050143">
    <property type="entry name" value="TRIM/RBCC"/>
</dbReference>
<proteinExistence type="predicted"/>
<dbReference type="InterPro" id="IPR000315">
    <property type="entry name" value="Znf_B-box"/>
</dbReference>
<accession>A0A9D3MWX7</accession>
<dbReference type="SUPFAM" id="SSF57845">
    <property type="entry name" value="B-box zinc-binding domain"/>
    <property type="match status" value="1"/>
</dbReference>
<dbReference type="AlphaFoldDB" id="A0A9D3MWX7"/>
<dbReference type="Gene3D" id="3.30.40.10">
    <property type="entry name" value="Zinc/RING finger domain, C3HC4 (zinc finger)"/>
    <property type="match status" value="1"/>
</dbReference>
<dbReference type="PROSITE" id="PS50188">
    <property type="entry name" value="B302_SPRY"/>
    <property type="match status" value="1"/>
</dbReference>
<feature type="domain" description="B30.2/SPRY" evidence="7">
    <location>
        <begin position="275"/>
        <end position="467"/>
    </location>
</feature>
<reference evidence="8" key="1">
    <citation type="submission" date="2021-01" db="EMBL/GenBank/DDBJ databases">
        <title>A chromosome-scale assembly of European eel, Anguilla anguilla.</title>
        <authorList>
            <person name="Henkel C."/>
            <person name="Jong-Raadsen S.A."/>
            <person name="Dufour S."/>
            <person name="Weltzien F.-A."/>
            <person name="Palstra A.P."/>
            <person name="Pelster B."/>
            <person name="Spaink H.P."/>
            <person name="Van Den Thillart G.E."/>
            <person name="Jansen H."/>
            <person name="Zahm M."/>
            <person name="Klopp C."/>
            <person name="Cedric C."/>
            <person name="Louis A."/>
            <person name="Berthelot C."/>
            <person name="Parey E."/>
            <person name="Roest Crollius H."/>
            <person name="Montfort J."/>
            <person name="Robinson-Rechavi M."/>
            <person name="Bucao C."/>
            <person name="Bouchez O."/>
            <person name="Gislard M."/>
            <person name="Lluch J."/>
            <person name="Milhes M."/>
            <person name="Lampietro C."/>
            <person name="Lopez Roques C."/>
            <person name="Donnadieu C."/>
            <person name="Braasch I."/>
            <person name="Desvignes T."/>
            <person name="Postlethwait J."/>
            <person name="Bobe J."/>
            <person name="Guiguen Y."/>
            <person name="Dirks R."/>
        </authorList>
    </citation>
    <scope>NUCLEOTIDE SEQUENCE</scope>
    <source>
        <strain evidence="8">Tag_6206</strain>
        <tissue evidence="8">Liver</tissue>
    </source>
</reference>
<gene>
    <name evidence="8" type="ORF">ANANG_G00047080</name>
</gene>
<dbReference type="Proteomes" id="UP001044222">
    <property type="component" value="Unassembled WGS sequence"/>
</dbReference>
<dbReference type="InterPro" id="IPR003879">
    <property type="entry name" value="Butyrophylin_SPRY"/>
</dbReference>
<feature type="domain" description="RING-type" evidence="5">
    <location>
        <begin position="14"/>
        <end position="54"/>
    </location>
</feature>
<dbReference type="SMART" id="SM00336">
    <property type="entry name" value="BBOX"/>
    <property type="match status" value="1"/>
</dbReference>
<dbReference type="Pfam" id="PF00622">
    <property type="entry name" value="SPRY"/>
    <property type="match status" value="1"/>
</dbReference>
<dbReference type="InterPro" id="IPR001841">
    <property type="entry name" value="Znf_RING"/>
</dbReference>
<evidence type="ECO:0000259" key="7">
    <source>
        <dbReference type="PROSITE" id="PS50188"/>
    </source>
</evidence>
<dbReference type="SMART" id="SM00589">
    <property type="entry name" value="PRY"/>
    <property type="match status" value="1"/>
</dbReference>
<sequence length="475" mass="54331">MAAKASFLEEELCCPVCYEIFKDPVVLECSHSFCRVCLQQCWGENSPRECPICRSKASTGHPPVSLALKNIVESYLKQKTECEAAETSEDQCPLHRKELLFFCEDDLQPLCIVCQTSKQHRNHQICPIEEAVPDLKNKLMTALIPIKQKLERYTAVKQECEKNTKHIRNQAQHTENQIKADFEKLHQFLRAEEETRLAALREEEEQKCQLMKEKIENFTQVISTLSDTIKAIDTSIEGEDAFFLKTYKDAKRRAQCTLQDPELLSGALIDVAKHLGNLKFRVWEKMLEMVQYTPVILDPNTMSPWVCLSDDLTCVRHTEVKQQVPDNPERWSCGIMVLGSEGFTSGKHSWEVEVGNKSAWTIGVVQESINRKEAISCNPGSGFWVLALRNGDDYFAAGVADFKLKRKPQRIRVQLDYDRGEVSFFDSSDMSHIYTFKGKFTKKIFPYINPRHNDDGRNAGALQICPLSVRVMKSH</sequence>
<dbReference type="GO" id="GO:0004842">
    <property type="term" value="F:ubiquitin-protein transferase activity"/>
    <property type="evidence" value="ECO:0007669"/>
    <property type="project" value="InterPro"/>
</dbReference>
<comment type="caution">
    <text evidence="8">The sequence shown here is derived from an EMBL/GenBank/DDBJ whole genome shotgun (WGS) entry which is preliminary data.</text>
</comment>
<dbReference type="InterPro" id="IPR043136">
    <property type="entry name" value="B30.2/SPRY_sf"/>
</dbReference>
<dbReference type="SUPFAM" id="SSF49899">
    <property type="entry name" value="Concanavalin A-like lectins/glucanases"/>
    <property type="match status" value="1"/>
</dbReference>
<dbReference type="InterPro" id="IPR003613">
    <property type="entry name" value="Ubox_domain"/>
</dbReference>
<dbReference type="InterPro" id="IPR003877">
    <property type="entry name" value="SPRY_dom"/>
</dbReference>